<organism evidence="3 4">
    <name type="scientific">Candidatus Acididesulfobacter diazotrophicus</name>
    <dbReference type="NCBI Taxonomy" id="2597226"/>
    <lineage>
        <taxon>Bacteria</taxon>
        <taxon>Deltaproteobacteria</taxon>
        <taxon>Candidatus Acidulodesulfobacterales</taxon>
        <taxon>Candidatus Acididesulfobacter</taxon>
    </lineage>
</organism>
<dbReference type="Pfam" id="PF12804">
    <property type="entry name" value="NTP_transf_3"/>
    <property type="match status" value="2"/>
</dbReference>
<dbReference type="AlphaFoldDB" id="A0A519BK59"/>
<evidence type="ECO:0000313" key="4">
    <source>
        <dbReference type="Proteomes" id="UP000319296"/>
    </source>
</evidence>
<proteinExistence type="predicted"/>
<comment type="caution">
    <text evidence="3">The sequence shown here is derived from an EMBL/GenBank/DDBJ whole genome shotgun (WGS) entry which is preliminary data.</text>
</comment>
<evidence type="ECO:0000313" key="3">
    <source>
        <dbReference type="EMBL" id="RZD17651.1"/>
    </source>
</evidence>
<dbReference type="InterPro" id="IPR025877">
    <property type="entry name" value="MobA-like_NTP_Trfase"/>
</dbReference>
<evidence type="ECO:0000256" key="1">
    <source>
        <dbReference type="ARBA" id="ARBA00022679"/>
    </source>
</evidence>
<dbReference type="SUPFAM" id="SSF53448">
    <property type="entry name" value="Nucleotide-diphospho-sugar transferases"/>
    <property type="match status" value="1"/>
</dbReference>
<evidence type="ECO:0000259" key="2">
    <source>
        <dbReference type="Pfam" id="PF12804"/>
    </source>
</evidence>
<gene>
    <name evidence="3" type="ORF">EVG15_10035</name>
</gene>
<reference evidence="3 4" key="1">
    <citation type="journal article" date="2019" name="ISME J.">
        <title>Insights into ecological role of a new deltaproteobacterial order Candidatus Acidulodesulfobacterales by metagenomics and metatranscriptomics.</title>
        <authorList>
            <person name="Tan S."/>
            <person name="Liu J."/>
            <person name="Fang Y."/>
            <person name="Hedlund B.P."/>
            <person name="Lian Z.H."/>
            <person name="Huang L.Y."/>
            <person name="Li J.T."/>
            <person name="Huang L.N."/>
            <person name="Li W.J."/>
            <person name="Jiang H.C."/>
            <person name="Dong H.L."/>
            <person name="Shu W.S."/>
        </authorList>
    </citation>
    <scope>NUCLEOTIDE SEQUENCE [LARGE SCALE GENOMIC DNA]</scope>
    <source>
        <strain evidence="3">AP1</strain>
    </source>
</reference>
<dbReference type="EMBL" id="SGBB01000027">
    <property type="protein sequence ID" value="RZD17651.1"/>
    <property type="molecule type" value="Genomic_DNA"/>
</dbReference>
<dbReference type="Gene3D" id="3.90.550.10">
    <property type="entry name" value="Spore Coat Polysaccharide Biosynthesis Protein SpsA, Chain A"/>
    <property type="match status" value="2"/>
</dbReference>
<sequence>MNNTSCLILAGGQSKRFGENKALYIFDGKSFLERILETALEVSDDIIISVREINNLDEFCDAAIFILNKIYNNADFAINFKIKKHYNKRLIDIAIDAHNRDNRDNDNKYINNIDIKKKYNNCTVENKNNYNLRRIKKNTKINYINEINQYSNNLNLKIVADADNESVKLVGPLKGILSCFDYLKNDYVLLLECDAPFFSIDCANILINKAKSGDYSSFKSYNAVIPMWSDSTIEPLLACYNRKKTFDVLSMLNSYALELENYNDFIYNDAINISRFLNKVYYFSINDVIKENNQIKPEYFININDKNSLDGILKKKTIKTKLDISYPSISSSKKLLSLKGNERSGTFVKSLQGNNSISDYITLGCRKSVIVLKRNNFIGLAGLNLKKKNVFRLVKPYGNLSNQLYYLKLYSKSKNINNNINANDKIYLKKFLFFLNKEKKLYLNKKLFFISGKIQKAIDLYKNENKI</sequence>
<protein>
    <recommendedName>
        <fullName evidence="2">MobA-like NTP transferase domain-containing protein</fullName>
    </recommendedName>
</protein>
<name>A0A519BK59_9DELT</name>
<keyword evidence="1" id="KW-0808">Transferase</keyword>
<feature type="domain" description="MobA-like NTP transferase" evidence="2">
    <location>
        <begin position="147"/>
        <end position="250"/>
    </location>
</feature>
<dbReference type="PANTHER" id="PTHR19136">
    <property type="entry name" value="MOLYBDENUM COFACTOR GUANYLYLTRANSFERASE"/>
    <property type="match status" value="1"/>
</dbReference>
<dbReference type="GO" id="GO:0016779">
    <property type="term" value="F:nucleotidyltransferase activity"/>
    <property type="evidence" value="ECO:0007669"/>
    <property type="project" value="TreeGrafter"/>
</dbReference>
<dbReference type="InterPro" id="IPR029044">
    <property type="entry name" value="Nucleotide-diphossugar_trans"/>
</dbReference>
<dbReference type="Proteomes" id="UP000319296">
    <property type="component" value="Unassembled WGS sequence"/>
</dbReference>
<accession>A0A519BK59</accession>
<dbReference type="PANTHER" id="PTHR19136:SF81">
    <property type="entry name" value="MOLYBDENUM COFACTOR GUANYLYLTRANSFERASE"/>
    <property type="match status" value="1"/>
</dbReference>
<feature type="domain" description="MobA-like NTP transferase" evidence="2">
    <location>
        <begin position="6"/>
        <end position="58"/>
    </location>
</feature>